<keyword evidence="1" id="KW-0808">Transferase</keyword>
<evidence type="ECO:0000313" key="1">
    <source>
        <dbReference type="EMBL" id="CBI07385.1"/>
    </source>
</evidence>
<comment type="caution">
    <text evidence="1">The sequence shown here is derived from an EMBL/GenBank/DDBJ whole genome shotgun (WGS) entry which is preliminary data.</text>
</comment>
<reference evidence="1" key="1">
    <citation type="submission" date="2009-10" db="EMBL/GenBank/DDBJ databases">
        <title>Diversity of trophic interactions inside an arsenic-rich microbial ecosystem.</title>
        <authorList>
            <person name="Bertin P.N."/>
            <person name="Heinrich-Salmeron A."/>
            <person name="Pelletier E."/>
            <person name="Goulhen-Chollet F."/>
            <person name="Arsene-Ploetze F."/>
            <person name="Gallien S."/>
            <person name="Calteau A."/>
            <person name="Vallenet D."/>
            <person name="Casiot C."/>
            <person name="Chane-Woon-Ming B."/>
            <person name="Giloteaux L."/>
            <person name="Barakat M."/>
            <person name="Bonnefoy V."/>
            <person name="Bruneel O."/>
            <person name="Chandler M."/>
            <person name="Cleiss J."/>
            <person name="Duran R."/>
            <person name="Elbaz-Poulichet F."/>
            <person name="Fonknechten N."/>
            <person name="Lauga B."/>
            <person name="Mornico D."/>
            <person name="Ortet P."/>
            <person name="Schaeffer C."/>
            <person name="Siguier P."/>
            <person name="Alexander Thil Smith A."/>
            <person name="Van Dorsselaer A."/>
            <person name="Weissenbach J."/>
            <person name="Medigue C."/>
            <person name="Le Paslier D."/>
        </authorList>
    </citation>
    <scope>NUCLEOTIDE SEQUENCE</scope>
</reference>
<sequence length="26" mass="2769">MQMQPWAIGTGLIAANDSQSFALCQS</sequence>
<name>E6QJG9_9ZZZZ</name>
<proteinExistence type="predicted"/>
<organism evidence="1">
    <name type="scientific">mine drainage metagenome</name>
    <dbReference type="NCBI Taxonomy" id="410659"/>
    <lineage>
        <taxon>unclassified sequences</taxon>
        <taxon>metagenomes</taxon>
        <taxon>ecological metagenomes</taxon>
    </lineage>
</organism>
<dbReference type="GO" id="GO:0008168">
    <property type="term" value="F:methyltransferase activity"/>
    <property type="evidence" value="ECO:0007669"/>
    <property type="project" value="UniProtKB-KW"/>
</dbReference>
<dbReference type="EMBL" id="CABQ01000088">
    <property type="protein sequence ID" value="CBI07385.1"/>
    <property type="molecule type" value="Genomic_DNA"/>
</dbReference>
<dbReference type="EC" id="2.1.1.51" evidence="1"/>
<keyword evidence="1" id="KW-0489">Methyltransferase</keyword>
<gene>
    <name evidence="1" type="ORF">CARN6_0718</name>
</gene>
<dbReference type="GO" id="GO:0032259">
    <property type="term" value="P:methylation"/>
    <property type="evidence" value="ECO:0007669"/>
    <property type="project" value="UniProtKB-KW"/>
</dbReference>
<accession>E6QJG9</accession>
<protein>
    <submittedName>
        <fullName evidence="1">23S ribosomal RNA G745 methyltransferase</fullName>
        <ecNumber evidence="1">2.1.1.51</ecNumber>
    </submittedName>
</protein>
<dbReference type="AlphaFoldDB" id="E6QJG9"/>